<accession>A0ABT9EEA2</accession>
<comment type="caution">
    <text evidence="3">The sequence shown here is derived from an EMBL/GenBank/DDBJ whole genome shotgun (WGS) entry which is preliminary data.</text>
</comment>
<dbReference type="PANTHER" id="PTHR30007:SF0">
    <property type="entry name" value="TRANSPOSASE"/>
    <property type="match status" value="1"/>
</dbReference>
<dbReference type="Pfam" id="PF13340">
    <property type="entry name" value="DUF4096"/>
    <property type="match status" value="1"/>
</dbReference>
<dbReference type="InterPro" id="IPR025161">
    <property type="entry name" value="IS402-like_dom"/>
</dbReference>
<proteinExistence type="predicted"/>
<feature type="domain" description="Transposase IS4-like" evidence="1">
    <location>
        <begin position="99"/>
        <end position="267"/>
    </location>
</feature>
<keyword evidence="4" id="KW-1185">Reference proteome</keyword>
<organism evidence="3 4">
    <name type="scientific">Paracraurococcus lichenis</name>
    <dbReference type="NCBI Taxonomy" id="3064888"/>
    <lineage>
        <taxon>Bacteria</taxon>
        <taxon>Pseudomonadati</taxon>
        <taxon>Pseudomonadota</taxon>
        <taxon>Alphaproteobacteria</taxon>
        <taxon>Acetobacterales</taxon>
        <taxon>Roseomonadaceae</taxon>
        <taxon>Paracraurococcus</taxon>
    </lineage>
</organism>
<dbReference type="NCBIfam" id="NF033580">
    <property type="entry name" value="transpos_IS5_3"/>
    <property type="match status" value="1"/>
</dbReference>
<dbReference type="PANTHER" id="PTHR30007">
    <property type="entry name" value="PHP DOMAIN PROTEIN"/>
    <property type="match status" value="1"/>
</dbReference>
<dbReference type="EMBL" id="JAUTWS010000331">
    <property type="protein sequence ID" value="MDO9714538.1"/>
    <property type="molecule type" value="Genomic_DNA"/>
</dbReference>
<reference evidence="3 4" key="1">
    <citation type="submission" date="2023-08" db="EMBL/GenBank/DDBJ databases">
        <title>The draft genome sequence of Paracraurococcus sp. LOR1-02.</title>
        <authorList>
            <person name="Kingkaew E."/>
            <person name="Tanasupawat S."/>
        </authorList>
    </citation>
    <scope>NUCLEOTIDE SEQUENCE [LARGE SCALE GENOMIC DNA]</scope>
    <source>
        <strain evidence="3 4">LOR1-02</strain>
    </source>
</reference>
<evidence type="ECO:0000259" key="1">
    <source>
        <dbReference type="Pfam" id="PF01609"/>
    </source>
</evidence>
<dbReference type="InterPro" id="IPR002559">
    <property type="entry name" value="Transposase_11"/>
</dbReference>
<evidence type="ECO:0000259" key="2">
    <source>
        <dbReference type="Pfam" id="PF13340"/>
    </source>
</evidence>
<dbReference type="Pfam" id="PF01609">
    <property type="entry name" value="DDE_Tnp_1"/>
    <property type="match status" value="1"/>
</dbReference>
<evidence type="ECO:0000313" key="4">
    <source>
        <dbReference type="Proteomes" id="UP001243009"/>
    </source>
</evidence>
<feature type="domain" description="Insertion element IS402-like" evidence="2">
    <location>
        <begin position="10"/>
        <end position="82"/>
    </location>
</feature>
<sequence length="281" mass="32011">MTSISYASDLSDAEWAILAPLLCPGKQAGHPQVFALRRIVEAVFYLLRTGCQWRALPHDFPPWSAVFYHFAKWRRGGTWERINTALREQHRLAIGREAQPTAAIIDSQSVRTTEAGGPRGYDGGKKVSGRKRHILVDTEGTLLKARVHAADIHDRSGAPLLLAGLNTEFPLIALIWADSAYQGLKAWLQETLGWQLTISKHWWTGLRGIWGSPDQPSPQIPRGFHVLKRRWVVERTFAWFGRNRRMSRDFERLIQTSEMLLYAAMARITLRRLANKQQKIA</sequence>
<evidence type="ECO:0000313" key="3">
    <source>
        <dbReference type="EMBL" id="MDO9714538.1"/>
    </source>
</evidence>
<name>A0ABT9EEA2_9PROT</name>
<dbReference type="Proteomes" id="UP001243009">
    <property type="component" value="Unassembled WGS sequence"/>
</dbReference>
<gene>
    <name evidence="3" type="ORF">Q7A36_40045</name>
</gene>
<dbReference type="RefSeq" id="WP_305109366.1">
    <property type="nucleotide sequence ID" value="NZ_JAUTWS010000331.1"/>
</dbReference>
<protein>
    <submittedName>
        <fullName evidence="3">IS5 family transposase</fullName>
    </submittedName>
</protein>